<dbReference type="EMBL" id="JARQZJ010000032">
    <property type="protein sequence ID" value="KAK9874897.1"/>
    <property type="molecule type" value="Genomic_DNA"/>
</dbReference>
<keyword evidence="3" id="KW-1185">Reference proteome</keyword>
<dbReference type="AlphaFoldDB" id="A0AAW1U2P3"/>
<feature type="non-terminal residue" evidence="2">
    <location>
        <position position="63"/>
    </location>
</feature>
<evidence type="ECO:0000313" key="2">
    <source>
        <dbReference type="EMBL" id="KAK9874897.1"/>
    </source>
</evidence>
<evidence type="ECO:0000256" key="1">
    <source>
        <dbReference type="SAM" id="SignalP"/>
    </source>
</evidence>
<dbReference type="Proteomes" id="UP001431783">
    <property type="component" value="Unassembled WGS sequence"/>
</dbReference>
<organism evidence="2 3">
    <name type="scientific">Henosepilachna vigintioctopunctata</name>
    <dbReference type="NCBI Taxonomy" id="420089"/>
    <lineage>
        <taxon>Eukaryota</taxon>
        <taxon>Metazoa</taxon>
        <taxon>Ecdysozoa</taxon>
        <taxon>Arthropoda</taxon>
        <taxon>Hexapoda</taxon>
        <taxon>Insecta</taxon>
        <taxon>Pterygota</taxon>
        <taxon>Neoptera</taxon>
        <taxon>Endopterygota</taxon>
        <taxon>Coleoptera</taxon>
        <taxon>Polyphaga</taxon>
        <taxon>Cucujiformia</taxon>
        <taxon>Coccinelloidea</taxon>
        <taxon>Coccinellidae</taxon>
        <taxon>Epilachninae</taxon>
        <taxon>Epilachnini</taxon>
        <taxon>Henosepilachna</taxon>
    </lineage>
</organism>
<keyword evidence="1" id="KW-0732">Signal</keyword>
<proteinExistence type="predicted"/>
<sequence>MDRKRAHVLKVWFVVTVFVQIELFGRVNGDFENSWTMYMEQPCCSGTGSHHVRHHRGMSVLTQ</sequence>
<gene>
    <name evidence="2" type="ORF">WA026_005711</name>
</gene>
<evidence type="ECO:0000313" key="3">
    <source>
        <dbReference type="Proteomes" id="UP001431783"/>
    </source>
</evidence>
<feature type="chain" id="PRO_5043979747" evidence="1">
    <location>
        <begin position="30"/>
        <end position="63"/>
    </location>
</feature>
<protein>
    <submittedName>
        <fullName evidence="2">Uncharacterized protein</fullName>
    </submittedName>
</protein>
<reference evidence="2 3" key="1">
    <citation type="submission" date="2023-03" db="EMBL/GenBank/DDBJ databases">
        <title>Genome insight into feeding habits of ladybird beetles.</title>
        <authorList>
            <person name="Li H.-S."/>
            <person name="Huang Y.-H."/>
            <person name="Pang H."/>
        </authorList>
    </citation>
    <scope>NUCLEOTIDE SEQUENCE [LARGE SCALE GENOMIC DNA]</scope>
    <source>
        <strain evidence="2">SYSU_2023b</strain>
        <tissue evidence="2">Whole body</tissue>
    </source>
</reference>
<feature type="signal peptide" evidence="1">
    <location>
        <begin position="1"/>
        <end position="29"/>
    </location>
</feature>
<name>A0AAW1U2P3_9CUCU</name>
<comment type="caution">
    <text evidence="2">The sequence shown here is derived from an EMBL/GenBank/DDBJ whole genome shotgun (WGS) entry which is preliminary data.</text>
</comment>
<accession>A0AAW1U2P3</accession>